<dbReference type="InterPro" id="IPR021027">
    <property type="entry name" value="Transposase_put_HTH"/>
</dbReference>
<dbReference type="Proteomes" id="UP000295064">
    <property type="component" value="Unassembled WGS sequence"/>
</dbReference>
<accession>A0A4V3CE92</accession>
<gene>
    <name evidence="2" type="ORF">DFR79_11758</name>
</gene>
<dbReference type="NCBIfam" id="NF040570">
    <property type="entry name" value="guided_TnpB"/>
    <property type="match status" value="1"/>
</dbReference>
<dbReference type="EMBL" id="SNWX01000017">
    <property type="protein sequence ID" value="TDO85467.1"/>
    <property type="molecule type" value="Genomic_DNA"/>
</dbReference>
<feature type="domain" description="Transposase putative helix-turn-helix" evidence="1">
    <location>
        <begin position="9"/>
        <end position="46"/>
    </location>
</feature>
<protein>
    <submittedName>
        <fullName evidence="2">Helix-turn-helix protein</fullName>
    </submittedName>
</protein>
<evidence type="ECO:0000259" key="1">
    <source>
        <dbReference type="Pfam" id="PF12323"/>
    </source>
</evidence>
<name>A0A4V3CE92_9FIRM</name>
<organism evidence="2 3">
    <name type="scientific">Halanaerobium saccharolyticum</name>
    <dbReference type="NCBI Taxonomy" id="43595"/>
    <lineage>
        <taxon>Bacteria</taxon>
        <taxon>Bacillati</taxon>
        <taxon>Bacillota</taxon>
        <taxon>Clostridia</taxon>
        <taxon>Halanaerobiales</taxon>
        <taxon>Halanaerobiaceae</taxon>
        <taxon>Halanaerobium</taxon>
    </lineage>
</organism>
<evidence type="ECO:0000313" key="3">
    <source>
        <dbReference type="Proteomes" id="UP000295064"/>
    </source>
</evidence>
<dbReference type="Pfam" id="PF12323">
    <property type="entry name" value="HTH_OrfB_IS605"/>
    <property type="match status" value="1"/>
</dbReference>
<reference evidence="2 3" key="1">
    <citation type="submission" date="2019-03" db="EMBL/GenBank/DDBJ databases">
        <title>Subsurface microbial communities from deep shales in Ohio and West Virginia, USA.</title>
        <authorList>
            <person name="Wrighton K."/>
        </authorList>
    </citation>
    <scope>NUCLEOTIDE SEQUENCE [LARGE SCALE GENOMIC DNA]</scope>
    <source>
        <strain evidence="2 3">MA284_T2</strain>
    </source>
</reference>
<dbReference type="RefSeq" id="WP_133515453.1">
    <property type="nucleotide sequence ID" value="NZ_SNWX01000017.1"/>
</dbReference>
<feature type="non-terminal residue" evidence="2">
    <location>
        <position position="230"/>
    </location>
</feature>
<proteinExistence type="predicted"/>
<sequence>MTSKKIVREKGYKFRLYPNKKQKILINKSVGCTRYIYNHFLAKAKEDKYKTYTEYSKQLTKLKKELIWLKEPDKFALQNALKDLDKAFNNFFSGKYDFPQFKSKKNIKNSYRTNKFIRKSGTTNIEIKDNKINLPKLGWVKYSKSQKVKGKILNVTVTKTNTDKYFISIAVKEEIKKLPEVDKKIGIDLGLKEFAITSDGEKKANPRILNKYEKKIARLNRSLARKEKGS</sequence>
<comment type="caution">
    <text evidence="2">The sequence shown here is derived from an EMBL/GenBank/DDBJ whole genome shotgun (WGS) entry which is preliminary data.</text>
</comment>
<dbReference type="AlphaFoldDB" id="A0A4V3CE92"/>
<evidence type="ECO:0000313" key="2">
    <source>
        <dbReference type="EMBL" id="TDO85467.1"/>
    </source>
</evidence>
<dbReference type="OrthoDB" id="1551477at2"/>